<evidence type="ECO:0000313" key="3">
    <source>
        <dbReference type="EMBL" id="VEU43262.1"/>
    </source>
</evidence>
<dbReference type="InterPro" id="IPR021610">
    <property type="entry name" value="DUF3228"/>
</dbReference>
<gene>
    <name evidence="3" type="ORF">PSNMU_V1.4_AUG-EV-PASAV3_0103120</name>
</gene>
<feature type="chain" id="PRO_5019398391" description="Flagellar associated protein" evidence="2">
    <location>
        <begin position="20"/>
        <end position="271"/>
    </location>
</feature>
<dbReference type="EMBL" id="CAACVS010000531">
    <property type="protein sequence ID" value="VEU43262.1"/>
    <property type="molecule type" value="Genomic_DNA"/>
</dbReference>
<keyword evidence="2" id="KW-0732">Signal</keyword>
<dbReference type="Gene3D" id="3.30.2310.50">
    <property type="entry name" value="Protein of unknown function (DUF3228), domain 1"/>
    <property type="match status" value="2"/>
</dbReference>
<organism evidence="3 4">
    <name type="scientific">Pseudo-nitzschia multistriata</name>
    <dbReference type="NCBI Taxonomy" id="183589"/>
    <lineage>
        <taxon>Eukaryota</taxon>
        <taxon>Sar</taxon>
        <taxon>Stramenopiles</taxon>
        <taxon>Ochrophyta</taxon>
        <taxon>Bacillariophyta</taxon>
        <taxon>Bacillariophyceae</taxon>
        <taxon>Bacillariophycidae</taxon>
        <taxon>Bacillariales</taxon>
        <taxon>Bacillariaceae</taxon>
        <taxon>Pseudo-nitzschia</taxon>
    </lineage>
</organism>
<evidence type="ECO:0000256" key="1">
    <source>
        <dbReference type="SAM" id="MobiDB-lite"/>
    </source>
</evidence>
<reference evidence="3 4" key="1">
    <citation type="submission" date="2019-01" db="EMBL/GenBank/DDBJ databases">
        <authorList>
            <person name="Ferrante I. M."/>
        </authorList>
    </citation>
    <scope>NUCLEOTIDE SEQUENCE [LARGE SCALE GENOMIC DNA]</scope>
    <source>
        <strain evidence="3 4">B856</strain>
    </source>
</reference>
<evidence type="ECO:0000313" key="4">
    <source>
        <dbReference type="Proteomes" id="UP000291116"/>
    </source>
</evidence>
<keyword evidence="4" id="KW-1185">Reference proteome</keyword>
<feature type="compositionally biased region" description="Low complexity" evidence="1">
    <location>
        <begin position="33"/>
        <end position="47"/>
    </location>
</feature>
<dbReference type="AlphaFoldDB" id="A0A448ZMK7"/>
<dbReference type="PANTHER" id="PTHR38666:SF2">
    <property type="entry name" value="FLAGELLAR ASSOCIATED PROTEIN"/>
    <property type="match status" value="1"/>
</dbReference>
<sequence length="271" mass="30249">MPITMRLAPTLVLAARASSLLLSPPTTLPTARAFSAQHSNRSSSNRSSNHKRNMSTESDQDGKPARQLVVDPFCFRQFGEHPQSGSYGGTVFSSLTVAAFEEVANARFREEDLRDGYAPFCKHVFLENDFTGDDARVNVLPVEGNEDKIRTEYAARNDKELPVLQRFIPLEAVGGAEELPRAKYLDLILYSRDQIRKENESMGNENVEGDEEAPWGIVSIKAQMEDFELPMNPITQMRNALGKDQGGSGIPLTREEYMKSVEYWTANVNVS</sequence>
<name>A0A448ZMK7_9STRA</name>
<dbReference type="PANTHER" id="PTHR38666">
    <property type="match status" value="1"/>
</dbReference>
<dbReference type="Pfam" id="PF11539">
    <property type="entry name" value="DUF3228"/>
    <property type="match status" value="1"/>
</dbReference>
<proteinExistence type="predicted"/>
<feature type="region of interest" description="Disordered" evidence="1">
    <location>
        <begin position="33"/>
        <end position="63"/>
    </location>
</feature>
<dbReference type="Proteomes" id="UP000291116">
    <property type="component" value="Unassembled WGS sequence"/>
</dbReference>
<accession>A0A448ZMK7</accession>
<dbReference type="OrthoDB" id="415460at2759"/>
<feature type="signal peptide" evidence="2">
    <location>
        <begin position="1"/>
        <end position="19"/>
    </location>
</feature>
<evidence type="ECO:0000256" key="2">
    <source>
        <dbReference type="SAM" id="SignalP"/>
    </source>
</evidence>
<evidence type="ECO:0008006" key="5">
    <source>
        <dbReference type="Google" id="ProtNLM"/>
    </source>
</evidence>
<protein>
    <recommendedName>
        <fullName evidence="5">Flagellar associated protein</fullName>
    </recommendedName>
</protein>